<dbReference type="InterPro" id="IPR012280">
    <property type="entry name" value="Semialdhyde_DH_dimer_dom"/>
</dbReference>
<feature type="binding site" evidence="15">
    <location>
        <begin position="33"/>
        <end position="36"/>
    </location>
    <ligand>
        <name>NADP(+)</name>
        <dbReference type="ChEBI" id="CHEBI:58349"/>
    </ligand>
</feature>
<protein>
    <recommendedName>
        <fullName evidence="6 15">Aspartate-semialdehyde dehydrogenase</fullName>
        <shortName evidence="15">ASA dehydrogenase</shortName>
        <shortName evidence="15">ASADH</shortName>
        <ecNumber evidence="6 15">1.2.1.11</ecNumber>
    </recommendedName>
    <alternativeName>
        <fullName evidence="15">Aspartate-beta-semialdehyde dehydrogenase</fullName>
    </alternativeName>
</protein>
<keyword evidence="10 15" id="KW-0220">Diaminopimelate biosynthesis</keyword>
<dbReference type="SMART" id="SM00859">
    <property type="entry name" value="Semialdhyde_dh"/>
    <property type="match status" value="1"/>
</dbReference>
<feature type="active site" description="Proton acceptor" evidence="15 16">
    <location>
        <position position="263"/>
    </location>
</feature>
<dbReference type="CDD" id="cd02316">
    <property type="entry name" value="VcASADH2_like_N"/>
    <property type="match status" value="1"/>
</dbReference>
<keyword evidence="7 15" id="KW-0028">Amino-acid biosynthesis</keyword>
<comment type="caution">
    <text evidence="18">The sequence shown here is derived from an EMBL/GenBank/DDBJ whole genome shotgun (WGS) entry which is preliminary data.</text>
</comment>
<evidence type="ECO:0000256" key="1">
    <source>
        <dbReference type="ARBA" id="ARBA00005021"/>
    </source>
</evidence>
<dbReference type="GO" id="GO:0071266">
    <property type="term" value="P:'de novo' L-methionine biosynthetic process"/>
    <property type="evidence" value="ECO:0007669"/>
    <property type="project" value="UniProtKB-UniRule"/>
</dbReference>
<evidence type="ECO:0000313" key="19">
    <source>
        <dbReference type="Proteomes" id="UP000230956"/>
    </source>
</evidence>
<evidence type="ECO:0000256" key="15">
    <source>
        <dbReference type="HAMAP-Rule" id="MF_02121"/>
    </source>
</evidence>
<reference evidence="19" key="1">
    <citation type="submission" date="2017-09" db="EMBL/GenBank/DDBJ databases">
        <title>Depth-based differentiation of microbial function through sediment-hosted aquifers and enrichment of novel symbionts in the deep terrestrial subsurface.</title>
        <authorList>
            <person name="Probst A.J."/>
            <person name="Ladd B."/>
            <person name="Jarett J.K."/>
            <person name="Geller-Mcgrath D.E."/>
            <person name="Sieber C.M.K."/>
            <person name="Emerson J.B."/>
            <person name="Anantharaman K."/>
            <person name="Thomas B.C."/>
            <person name="Malmstrom R."/>
            <person name="Stieglmeier M."/>
            <person name="Klingl A."/>
            <person name="Woyke T."/>
            <person name="Ryan C.M."/>
            <person name="Banfield J.F."/>
        </authorList>
    </citation>
    <scope>NUCLEOTIDE SEQUENCE [LARGE SCALE GENOMIC DNA]</scope>
</reference>
<dbReference type="AlphaFoldDB" id="A0A2M7TA18"/>
<proteinExistence type="inferred from homology"/>
<feature type="binding site" evidence="15">
    <location>
        <position position="336"/>
    </location>
    <ligand>
        <name>NADP(+)</name>
        <dbReference type="ChEBI" id="CHEBI:58349"/>
    </ligand>
</feature>
<keyword evidence="13 15" id="KW-0486">Methionine biosynthesis</keyword>
<dbReference type="HAMAP" id="MF_02121">
    <property type="entry name" value="ASADH"/>
    <property type="match status" value="1"/>
</dbReference>
<evidence type="ECO:0000256" key="5">
    <source>
        <dbReference type="ARBA" id="ARBA00011738"/>
    </source>
</evidence>
<evidence type="ECO:0000256" key="14">
    <source>
        <dbReference type="ARBA" id="ARBA00047891"/>
    </source>
</evidence>
<dbReference type="GO" id="GO:0046983">
    <property type="term" value="F:protein dimerization activity"/>
    <property type="evidence" value="ECO:0007669"/>
    <property type="project" value="InterPro"/>
</dbReference>
<evidence type="ECO:0000256" key="11">
    <source>
        <dbReference type="ARBA" id="ARBA00023002"/>
    </source>
</evidence>
<dbReference type="GO" id="GO:0009089">
    <property type="term" value="P:lysine biosynthetic process via diaminopimelate"/>
    <property type="evidence" value="ECO:0007669"/>
    <property type="project" value="UniProtKB-UniRule"/>
</dbReference>
<evidence type="ECO:0000256" key="6">
    <source>
        <dbReference type="ARBA" id="ARBA00013120"/>
    </source>
</evidence>
<dbReference type="PANTHER" id="PTHR46278:SF2">
    <property type="entry name" value="ASPARTATE-SEMIALDEHYDE DEHYDROGENASE"/>
    <property type="match status" value="1"/>
</dbReference>
<evidence type="ECO:0000259" key="17">
    <source>
        <dbReference type="SMART" id="SM00859"/>
    </source>
</evidence>
<dbReference type="UniPathway" id="UPA00051">
    <property type="reaction ID" value="UER00464"/>
</dbReference>
<dbReference type="Gene3D" id="3.40.50.720">
    <property type="entry name" value="NAD(P)-binding Rossmann-like Domain"/>
    <property type="match status" value="1"/>
</dbReference>
<feature type="binding site" evidence="15">
    <location>
        <begin position="180"/>
        <end position="181"/>
    </location>
    <ligand>
        <name>NADP(+)</name>
        <dbReference type="ChEBI" id="CHEBI:58349"/>
    </ligand>
</feature>
<dbReference type="NCBIfam" id="NF011456">
    <property type="entry name" value="PRK14874.1"/>
    <property type="match status" value="1"/>
</dbReference>
<dbReference type="InterPro" id="IPR005986">
    <property type="entry name" value="Asp_semialdehyde_DH_beta"/>
</dbReference>
<feature type="domain" description="Semialdehyde dehydrogenase NAD-binding" evidence="17">
    <location>
        <begin position="26"/>
        <end position="141"/>
    </location>
</feature>
<dbReference type="GO" id="GO:0009097">
    <property type="term" value="P:isoleucine biosynthetic process"/>
    <property type="evidence" value="ECO:0007669"/>
    <property type="project" value="UniProtKB-UniRule"/>
</dbReference>
<evidence type="ECO:0000256" key="9">
    <source>
        <dbReference type="ARBA" id="ARBA00022857"/>
    </source>
</evidence>
<dbReference type="Gene3D" id="3.30.360.10">
    <property type="entry name" value="Dihydrodipicolinate Reductase, domain 2"/>
    <property type="match status" value="1"/>
</dbReference>
<evidence type="ECO:0000256" key="4">
    <source>
        <dbReference type="ARBA" id="ARBA00010584"/>
    </source>
</evidence>
<feature type="active site" description="Acyl-thioester intermediate" evidence="15 16">
    <location>
        <position position="150"/>
    </location>
</feature>
<evidence type="ECO:0000256" key="2">
    <source>
        <dbReference type="ARBA" id="ARBA00005076"/>
    </source>
</evidence>
<evidence type="ECO:0000313" key="18">
    <source>
        <dbReference type="EMBL" id="PIZ41745.1"/>
    </source>
</evidence>
<evidence type="ECO:0000256" key="3">
    <source>
        <dbReference type="ARBA" id="ARBA00005097"/>
    </source>
</evidence>
<dbReference type="GO" id="GO:0004073">
    <property type="term" value="F:aspartate-semialdehyde dehydrogenase activity"/>
    <property type="evidence" value="ECO:0007669"/>
    <property type="project" value="UniProtKB-UniRule"/>
</dbReference>
<dbReference type="GO" id="GO:0019877">
    <property type="term" value="P:diaminopimelate biosynthetic process"/>
    <property type="evidence" value="ECO:0007669"/>
    <property type="project" value="UniProtKB-UniRule"/>
</dbReference>
<feature type="binding site" evidence="15">
    <location>
        <position position="256"/>
    </location>
    <ligand>
        <name>substrate</name>
    </ligand>
</feature>
<comment type="catalytic activity">
    <reaction evidence="14 15">
        <text>L-aspartate 4-semialdehyde + phosphate + NADP(+) = 4-phospho-L-aspartate + NADPH + H(+)</text>
        <dbReference type="Rhea" id="RHEA:24284"/>
        <dbReference type="ChEBI" id="CHEBI:15378"/>
        <dbReference type="ChEBI" id="CHEBI:43474"/>
        <dbReference type="ChEBI" id="CHEBI:57535"/>
        <dbReference type="ChEBI" id="CHEBI:57783"/>
        <dbReference type="ChEBI" id="CHEBI:58349"/>
        <dbReference type="ChEBI" id="CHEBI:537519"/>
        <dbReference type="EC" id="1.2.1.11"/>
    </reaction>
</comment>
<gene>
    <name evidence="15" type="primary">asd</name>
    <name evidence="18" type="ORF">COY37_01885</name>
</gene>
<comment type="pathway">
    <text evidence="3 15">Amino-acid biosynthesis; L-threonine biosynthesis; L-threonine from L-aspartate: step 2/5.</text>
</comment>
<dbReference type="UniPathway" id="UPA00050">
    <property type="reaction ID" value="UER00463"/>
</dbReference>
<dbReference type="UniPathway" id="UPA00034">
    <property type="reaction ID" value="UER00016"/>
</dbReference>
<organism evidence="18 19">
    <name type="scientific">Candidatus Aquicultor secundus</name>
    <dbReference type="NCBI Taxonomy" id="1973895"/>
    <lineage>
        <taxon>Bacteria</taxon>
        <taxon>Bacillati</taxon>
        <taxon>Actinomycetota</taxon>
        <taxon>Candidatus Aquicultoria</taxon>
        <taxon>Candidatus Aquicultorales</taxon>
        <taxon>Candidatus Aquicultoraceae</taxon>
        <taxon>Candidatus Aquicultor</taxon>
    </lineage>
</organism>
<dbReference type="InterPro" id="IPR012080">
    <property type="entry name" value="Asp_semialdehyde_DH"/>
</dbReference>
<evidence type="ECO:0000256" key="16">
    <source>
        <dbReference type="PIRSR" id="PIRSR000148-1"/>
    </source>
</evidence>
<comment type="pathway">
    <text evidence="1 15">Amino-acid biosynthesis; L-methionine biosynthesis via de novo pathway; L-homoserine from L-aspartate: step 2/3.</text>
</comment>
<dbReference type="InterPro" id="IPR036291">
    <property type="entry name" value="NAD(P)-bd_dom_sf"/>
</dbReference>
<dbReference type="SUPFAM" id="SSF55347">
    <property type="entry name" value="Glyceraldehyde-3-phosphate dehydrogenase-like, C-terminal domain"/>
    <property type="match status" value="1"/>
</dbReference>
<dbReference type="CDD" id="cd18131">
    <property type="entry name" value="ASADH_C_bac_euk_like"/>
    <property type="match status" value="1"/>
</dbReference>
<comment type="function">
    <text evidence="15">Catalyzes the NADPH-dependent formation of L-aspartate-semialdehyde (L-ASA) by the reductive dephosphorylation of L-aspartyl-4-phosphate.</text>
</comment>
<name>A0A2M7TA18_9ACTN</name>
<dbReference type="SUPFAM" id="SSF51735">
    <property type="entry name" value="NAD(P)-binding Rossmann-fold domains"/>
    <property type="match status" value="1"/>
</dbReference>
<evidence type="ECO:0000256" key="8">
    <source>
        <dbReference type="ARBA" id="ARBA00022697"/>
    </source>
</evidence>
<dbReference type="EMBL" id="PFNG01000044">
    <property type="protein sequence ID" value="PIZ41745.1"/>
    <property type="molecule type" value="Genomic_DNA"/>
</dbReference>
<keyword evidence="9 15" id="KW-0521">NADP</keyword>
<feature type="binding site" evidence="15">
    <location>
        <position position="177"/>
    </location>
    <ligand>
        <name>substrate</name>
    </ligand>
</feature>
<dbReference type="GO" id="GO:0050661">
    <property type="term" value="F:NADP binding"/>
    <property type="evidence" value="ECO:0007669"/>
    <property type="project" value="UniProtKB-UniRule"/>
</dbReference>
<evidence type="ECO:0000256" key="7">
    <source>
        <dbReference type="ARBA" id="ARBA00022605"/>
    </source>
</evidence>
<dbReference type="Proteomes" id="UP000230956">
    <property type="component" value="Unassembled WGS sequence"/>
</dbReference>
<dbReference type="GO" id="GO:0009088">
    <property type="term" value="P:threonine biosynthetic process"/>
    <property type="evidence" value="ECO:0007669"/>
    <property type="project" value="UniProtKB-UniRule"/>
</dbReference>
<comment type="subunit">
    <text evidence="5 15">Homodimer.</text>
</comment>
<dbReference type="InterPro" id="IPR000534">
    <property type="entry name" value="Semialdehyde_DH_NAD-bd"/>
</dbReference>
<comment type="caution">
    <text evidence="15">Lacks conserved residue(s) required for the propagation of feature annotation.</text>
</comment>
<evidence type="ECO:0000256" key="13">
    <source>
        <dbReference type="ARBA" id="ARBA00023167"/>
    </source>
</evidence>
<dbReference type="Pfam" id="PF02774">
    <property type="entry name" value="Semialdhyde_dhC"/>
    <property type="match status" value="1"/>
</dbReference>
<dbReference type="PANTHER" id="PTHR46278">
    <property type="entry name" value="DEHYDROGENASE, PUTATIVE-RELATED"/>
    <property type="match status" value="1"/>
</dbReference>
<dbReference type="GO" id="GO:0051287">
    <property type="term" value="F:NAD binding"/>
    <property type="evidence" value="ECO:0007669"/>
    <property type="project" value="InterPro"/>
</dbReference>
<evidence type="ECO:0000256" key="12">
    <source>
        <dbReference type="ARBA" id="ARBA00023154"/>
    </source>
</evidence>
<feature type="binding site" evidence="15">
    <location>
        <position position="202"/>
    </location>
    <ligand>
        <name>NADP(+)</name>
        <dbReference type="ChEBI" id="CHEBI:58349"/>
    </ligand>
</feature>
<dbReference type="EC" id="1.2.1.11" evidence="6 15"/>
<dbReference type="Pfam" id="PF01118">
    <property type="entry name" value="Semialdhyde_dh"/>
    <property type="match status" value="1"/>
</dbReference>
<feature type="binding site" evidence="15">
    <location>
        <begin position="61"/>
        <end position="62"/>
    </location>
    <ligand>
        <name>NADP(+)</name>
        <dbReference type="ChEBI" id="CHEBI:58349"/>
    </ligand>
</feature>
<keyword evidence="8 15" id="KW-0791">Threonine biosynthesis</keyword>
<accession>A0A2M7TA18</accession>
<evidence type="ECO:0000256" key="10">
    <source>
        <dbReference type="ARBA" id="ARBA00022915"/>
    </source>
</evidence>
<dbReference type="NCBIfam" id="TIGR01296">
    <property type="entry name" value="asd_B"/>
    <property type="match status" value="1"/>
</dbReference>
<comment type="similarity">
    <text evidence="4 15">Belongs to the aspartate-semialdehyde dehydrogenase family.</text>
</comment>
<keyword evidence="12 15" id="KW-0457">Lysine biosynthesis</keyword>
<sequence length="366" mass="39812">MWRPRCARCTSTSSSARRQSPVKLYNVAIAGATGAVGEEMRAVLEQRNFPVGNLKLLASARSAGKRFSYKGAEIAVEELTKDSFKDVDIALFSAGGSISREFAPAAVEAGAIVVDNSSAFRMDPDVPLIVPEVNPEDIKKHKGIIANPNCTTTIMLVALKPLYDYSRVKRIVVSTYQSASGAGAKGMDELLNQAKAFAAGQPINVEFFAYQLLFNLIPHIDVFQDNGYTKEEMKMVNETRKIMGDAEIQVSPTCVRVSAIRAHSEAINVETEKKITPEKARELFAAAPGLQVIDDPANKQYPMPLFASGQDDCFVGRIREDLSCENGLNFWVVGDQIRKGAALNAVQIAEELVKAEVGLRKSPLIG</sequence>
<comment type="pathway">
    <text evidence="2 15">Amino-acid biosynthesis; L-lysine biosynthesis via DAP pathway; (S)-tetrahydrodipicolinate from L-aspartate: step 2/4.</text>
</comment>
<feature type="binding site" evidence="15">
    <location>
        <position position="121"/>
    </location>
    <ligand>
        <name>phosphate</name>
        <dbReference type="ChEBI" id="CHEBI:43474"/>
    </ligand>
</feature>
<keyword evidence="11 15" id="KW-0560">Oxidoreductase</keyword>
<dbReference type="PIRSF" id="PIRSF000148">
    <property type="entry name" value="ASA_dh"/>
    <property type="match status" value="1"/>
</dbReference>